<comment type="caution">
    <text evidence="1">The sequence shown here is derived from an EMBL/GenBank/DDBJ whole genome shotgun (WGS) entry which is preliminary data.</text>
</comment>
<gene>
    <name evidence="1" type="ORF">P7K49_039624</name>
</gene>
<reference evidence="1 2" key="1">
    <citation type="submission" date="2023-05" db="EMBL/GenBank/DDBJ databases">
        <title>B98-5 Cell Line De Novo Hybrid Assembly: An Optical Mapping Approach.</title>
        <authorList>
            <person name="Kananen K."/>
            <person name="Auerbach J.A."/>
            <person name="Kautto E."/>
            <person name="Blachly J.S."/>
        </authorList>
    </citation>
    <scope>NUCLEOTIDE SEQUENCE [LARGE SCALE GENOMIC DNA]</scope>
    <source>
        <strain evidence="1">B95-8</strain>
        <tissue evidence="1">Cell line</tissue>
    </source>
</reference>
<organism evidence="1 2">
    <name type="scientific">Saguinus oedipus</name>
    <name type="common">Cotton-top tamarin</name>
    <name type="synonym">Oedipomidas oedipus</name>
    <dbReference type="NCBI Taxonomy" id="9490"/>
    <lineage>
        <taxon>Eukaryota</taxon>
        <taxon>Metazoa</taxon>
        <taxon>Chordata</taxon>
        <taxon>Craniata</taxon>
        <taxon>Vertebrata</taxon>
        <taxon>Euteleostomi</taxon>
        <taxon>Mammalia</taxon>
        <taxon>Eutheria</taxon>
        <taxon>Euarchontoglires</taxon>
        <taxon>Primates</taxon>
        <taxon>Haplorrhini</taxon>
        <taxon>Platyrrhini</taxon>
        <taxon>Cebidae</taxon>
        <taxon>Callitrichinae</taxon>
        <taxon>Saguinus</taxon>
    </lineage>
</organism>
<protein>
    <submittedName>
        <fullName evidence="1">Uncharacterized protein</fullName>
    </submittedName>
</protein>
<evidence type="ECO:0000313" key="1">
    <source>
        <dbReference type="EMBL" id="KAK2082054.1"/>
    </source>
</evidence>
<evidence type="ECO:0000313" key="2">
    <source>
        <dbReference type="Proteomes" id="UP001266305"/>
    </source>
</evidence>
<proteinExistence type="predicted"/>
<dbReference type="EMBL" id="JASSZA010000045">
    <property type="protein sequence ID" value="KAK2082054.1"/>
    <property type="molecule type" value="Genomic_DNA"/>
</dbReference>
<sequence>MLGRLWALRPQVCPHCGQLCPRLLSGFSRWPDTLSRLVAFSVPSLISALPGVSSFPKLTLLLSVCMPLLCTLLPGPTVPLPQGILGFNIWEQRRFLPMFFKSCSACPCARACPSGLSQPAIMCKVDLHLADLSPLQVKGWRPGRDPRSWSLVPGRWVLQRASVTFLPSSGIGAVLITSPLPSHTCNRWWGPELSLSQELDLYQVTHGCYGRMAWLSPMSGTLGCLPLTTPKPGPHSMGWVAPHPLAAPPKYSMHMAADPSWLSGTGRASCPPLTPTCGKGQASGGVVVVGGGGGGVRVVCT</sequence>
<keyword evidence="2" id="KW-1185">Reference proteome</keyword>
<dbReference type="Proteomes" id="UP001266305">
    <property type="component" value="Unassembled WGS sequence"/>
</dbReference>
<accession>A0ABQ9TBF7</accession>
<name>A0ABQ9TBF7_SAGOE</name>